<comment type="caution">
    <text evidence="1">The sequence shown here is derived from an EMBL/GenBank/DDBJ whole genome shotgun (WGS) entry which is preliminary data.</text>
</comment>
<keyword evidence="2" id="KW-1185">Reference proteome</keyword>
<dbReference type="AlphaFoldDB" id="A0A2P8VQD4"/>
<proteinExistence type="predicted"/>
<sequence>MASSNTRDITVSCIKSELPLVTSLLRKIDIEQDATLQDYFEADDIASMSEKFFAAFSVNSARFALDNYYPWNSPSLLSPSPRNPDKKPLTLSMYLASARAGEWLFY</sequence>
<accession>A0A2P8VQD4</accession>
<evidence type="ECO:0008006" key="3">
    <source>
        <dbReference type="Google" id="ProtNLM"/>
    </source>
</evidence>
<evidence type="ECO:0000313" key="2">
    <source>
        <dbReference type="Proteomes" id="UP000240212"/>
    </source>
</evidence>
<dbReference type="OrthoDB" id="6476622at2"/>
<gene>
    <name evidence="1" type="ORF">C7G83_02425</name>
</gene>
<reference evidence="1 2" key="1">
    <citation type="submission" date="2018-03" db="EMBL/GenBank/DDBJ databases">
        <title>Draft genome sequence of the first documented clinical Siccibacter turicensis isolate in Austria.</title>
        <authorList>
            <person name="Lepuschitz S."/>
            <person name="Pekard-Amenitsch S."/>
            <person name="Haunold R."/>
            <person name="Schill S."/>
            <person name="Mach R."/>
            <person name="Allerberger F."/>
            <person name="Ruppitsch W."/>
            <person name="Forsythe S.J."/>
        </authorList>
    </citation>
    <scope>NUCLEOTIDE SEQUENCE [LARGE SCALE GENOMIC DNA]</scope>
    <source>
        <strain evidence="1 2">6100069499-17</strain>
    </source>
</reference>
<dbReference type="RefSeq" id="WP_106876082.1">
    <property type="nucleotide sequence ID" value="NZ_PYEP01000001.1"/>
</dbReference>
<name>A0A2P8VQD4_9ENTR</name>
<dbReference type="EMBL" id="PYEP01000001">
    <property type="protein sequence ID" value="PSN09620.1"/>
    <property type="molecule type" value="Genomic_DNA"/>
</dbReference>
<organism evidence="1 2">
    <name type="scientific">Siccibacter turicensis</name>
    <dbReference type="NCBI Taxonomy" id="357233"/>
    <lineage>
        <taxon>Bacteria</taxon>
        <taxon>Pseudomonadati</taxon>
        <taxon>Pseudomonadota</taxon>
        <taxon>Gammaproteobacteria</taxon>
        <taxon>Enterobacterales</taxon>
        <taxon>Enterobacteriaceae</taxon>
        <taxon>Siccibacter</taxon>
    </lineage>
</organism>
<dbReference type="Pfam" id="PF07377">
    <property type="entry name" value="DUF1493"/>
    <property type="match status" value="1"/>
</dbReference>
<dbReference type="InterPro" id="IPR010862">
    <property type="entry name" value="DUF1493"/>
</dbReference>
<evidence type="ECO:0000313" key="1">
    <source>
        <dbReference type="EMBL" id="PSN09620.1"/>
    </source>
</evidence>
<protein>
    <recommendedName>
        <fullName evidence="3">DUF1493 domain-containing protein</fullName>
    </recommendedName>
</protein>
<dbReference type="Proteomes" id="UP000240212">
    <property type="component" value="Unassembled WGS sequence"/>
</dbReference>